<reference evidence="2" key="1">
    <citation type="journal article" date="2019" name="Int. J. Syst. Evol. Microbiol.">
        <title>The Global Catalogue of Microorganisms (GCM) 10K type strain sequencing project: providing services to taxonomists for standard genome sequencing and annotation.</title>
        <authorList>
            <consortium name="The Broad Institute Genomics Platform"/>
            <consortium name="The Broad Institute Genome Sequencing Center for Infectious Disease"/>
            <person name="Wu L."/>
            <person name="Ma J."/>
        </authorList>
    </citation>
    <scope>NUCLEOTIDE SEQUENCE [LARGE SCALE GENOMIC DNA]</scope>
    <source>
        <strain evidence="2">JCM 17021</strain>
    </source>
</reference>
<organism evidence="1 2">
    <name type="scientific">Leifsonia kafniensis</name>
    <dbReference type="NCBI Taxonomy" id="475957"/>
    <lineage>
        <taxon>Bacteria</taxon>
        <taxon>Bacillati</taxon>
        <taxon>Actinomycetota</taxon>
        <taxon>Actinomycetes</taxon>
        <taxon>Micrococcales</taxon>
        <taxon>Microbacteriaceae</taxon>
        <taxon>Leifsonia</taxon>
    </lineage>
</organism>
<evidence type="ECO:0000313" key="2">
    <source>
        <dbReference type="Proteomes" id="UP001501803"/>
    </source>
</evidence>
<dbReference type="EMBL" id="BAABCN010000004">
    <property type="protein sequence ID" value="GAA3877857.1"/>
    <property type="molecule type" value="Genomic_DNA"/>
</dbReference>
<dbReference type="Proteomes" id="UP001501803">
    <property type="component" value="Unassembled WGS sequence"/>
</dbReference>
<proteinExistence type="predicted"/>
<evidence type="ECO:0000313" key="1">
    <source>
        <dbReference type="EMBL" id="GAA3877857.1"/>
    </source>
</evidence>
<dbReference type="RefSeq" id="WP_345065793.1">
    <property type="nucleotide sequence ID" value="NZ_BAABCN010000004.1"/>
</dbReference>
<protein>
    <submittedName>
        <fullName evidence="1">Uncharacterized protein</fullName>
    </submittedName>
</protein>
<gene>
    <name evidence="1" type="ORF">GCM10022381_20390</name>
</gene>
<keyword evidence="2" id="KW-1185">Reference proteome</keyword>
<name>A0ABP7KJX0_9MICO</name>
<sequence>MPSCVISAILDVVTDPTLRLPAKTFRAVLNLGPLPVGGPPLPARFTQLEFDAELLEDGGTEIAAFYIEFADGQLHLEVTNDRIEHHFHGAAGEHADASPWSNDDTDALLAWATIHIAYLLPILPDLLADIDEAAEWCDIGLPVYARDYEPVPLQIVEVEVEGDLLMLPWLGAGQVDHEHLDGPDEPIALLWTPNDEPADVPIAKAWLDLGTGHPASAAEPGIDWTAVGLPEAEVLAWFEGFYLNHQVIADPADLIRVAAMKRIAGFDH</sequence>
<comment type="caution">
    <text evidence="1">The sequence shown here is derived from an EMBL/GenBank/DDBJ whole genome shotgun (WGS) entry which is preliminary data.</text>
</comment>
<accession>A0ABP7KJX0</accession>